<dbReference type="PROSITE" id="PS51186">
    <property type="entry name" value="GNAT"/>
    <property type="match status" value="1"/>
</dbReference>
<dbReference type="InterPro" id="IPR016181">
    <property type="entry name" value="Acyl_CoA_acyltransferase"/>
</dbReference>
<dbReference type="AlphaFoldDB" id="A0A9J7N020"/>
<evidence type="ECO:0000313" key="3">
    <source>
        <dbReference type="RefSeq" id="XP_035687767.1"/>
    </source>
</evidence>
<accession>A0A9J7N020</accession>
<evidence type="ECO:0000259" key="1">
    <source>
        <dbReference type="PROSITE" id="PS51186"/>
    </source>
</evidence>
<dbReference type="PANTHER" id="PTHR47403">
    <property type="entry name" value="LOC100145250 PROTEIN"/>
    <property type="match status" value="1"/>
</dbReference>
<dbReference type="RefSeq" id="XP_035687767.1">
    <property type="nucleotide sequence ID" value="XM_035831874.1"/>
</dbReference>
<name>A0A9J7N020_BRAFL</name>
<evidence type="ECO:0000313" key="2">
    <source>
        <dbReference type="Proteomes" id="UP000001554"/>
    </source>
</evidence>
<dbReference type="KEGG" id="bfo:118423640"/>
<dbReference type="OrthoDB" id="8889733at2759"/>
<protein>
    <submittedName>
        <fullName evidence="3">Histidine N-acetyltransferase-like</fullName>
    </submittedName>
</protein>
<dbReference type="Pfam" id="PF24066">
    <property type="entry name" value="Hisat_C"/>
    <property type="match status" value="1"/>
</dbReference>
<dbReference type="GeneID" id="118423640"/>
<gene>
    <name evidence="3" type="primary">LOC118423640</name>
</gene>
<dbReference type="SUPFAM" id="SSF55729">
    <property type="entry name" value="Acyl-CoA N-acyltransferases (Nat)"/>
    <property type="match status" value="1"/>
</dbReference>
<proteinExistence type="predicted"/>
<dbReference type="Gene3D" id="3.40.630.30">
    <property type="match status" value="1"/>
</dbReference>
<sequence length="397" mass="45107">MALKLLARLQQKRPLRASISTNLRHNASVTHREQRSTANRLHGVFICKGQKRTPNQYSKFRPPPLQVRNMADLSQNLSVRLASHEDYDAVIRMSKDIYGDTDYLPAFYHSFIDAPNTRVFIAVLGKQVVGLLVAIITEGGKAFISTSARIAAAWRKTGVLWKLEKYQDAWIRQNYPAARYKRATVSSLNKMADAQGHGLREVFNMPYVEYKAGPHLWWRQDPTQLAQLDTTGLPDVTPLQDPDDDFCTAVQKTLPSQACGGYDGKPIILADWDPFTLCPANLKFLQAENTIYVLNCKGEASLSLSSTYSTAVVRMMSIQVYAMDFRTLQKHLLKHLQDISRSYKKDDIHVSVFAGLEELEDLMHTFCRDTLQMENLMDAKSKCRIIMYEKDMLASHL</sequence>
<keyword evidence="2" id="KW-1185">Reference proteome</keyword>
<dbReference type="PANTHER" id="PTHR47403:SF6">
    <property type="entry name" value="N-ACETYLTRANSFERASE DOMAIN-CONTAINING PROTEIN"/>
    <property type="match status" value="1"/>
</dbReference>
<feature type="domain" description="N-acetyltransferase" evidence="1">
    <location>
        <begin position="77"/>
        <end position="223"/>
    </location>
</feature>
<reference evidence="3" key="2">
    <citation type="submission" date="2025-08" db="UniProtKB">
        <authorList>
            <consortium name="RefSeq"/>
        </authorList>
    </citation>
    <scope>IDENTIFICATION</scope>
    <source>
        <strain evidence="3">S238N-H82</strain>
        <tissue evidence="3">Testes</tissue>
    </source>
</reference>
<dbReference type="GO" id="GO:0016747">
    <property type="term" value="F:acyltransferase activity, transferring groups other than amino-acyl groups"/>
    <property type="evidence" value="ECO:0007669"/>
    <property type="project" value="InterPro"/>
</dbReference>
<dbReference type="InterPro" id="IPR000182">
    <property type="entry name" value="GNAT_dom"/>
</dbReference>
<dbReference type="Proteomes" id="UP000001554">
    <property type="component" value="Chromosome 9"/>
</dbReference>
<dbReference type="OMA" id="IIMYEKD"/>
<dbReference type="InterPro" id="IPR056483">
    <property type="entry name" value="Hisat_C"/>
</dbReference>
<reference evidence="2" key="1">
    <citation type="journal article" date="2020" name="Nat. Ecol. Evol.">
        <title>Deeply conserved synteny resolves early events in vertebrate evolution.</title>
        <authorList>
            <person name="Simakov O."/>
            <person name="Marletaz F."/>
            <person name="Yue J.X."/>
            <person name="O'Connell B."/>
            <person name="Jenkins J."/>
            <person name="Brandt A."/>
            <person name="Calef R."/>
            <person name="Tung C.H."/>
            <person name="Huang T.K."/>
            <person name="Schmutz J."/>
            <person name="Satoh N."/>
            <person name="Yu J.K."/>
            <person name="Putnam N.H."/>
            <person name="Green R.E."/>
            <person name="Rokhsar D.S."/>
        </authorList>
    </citation>
    <scope>NUCLEOTIDE SEQUENCE [LARGE SCALE GENOMIC DNA]</scope>
    <source>
        <strain evidence="2">S238N-H82</strain>
    </source>
</reference>
<organism evidence="2 3">
    <name type="scientific">Branchiostoma floridae</name>
    <name type="common">Florida lancelet</name>
    <name type="synonym">Amphioxus</name>
    <dbReference type="NCBI Taxonomy" id="7739"/>
    <lineage>
        <taxon>Eukaryota</taxon>
        <taxon>Metazoa</taxon>
        <taxon>Chordata</taxon>
        <taxon>Cephalochordata</taxon>
        <taxon>Leptocardii</taxon>
        <taxon>Amphioxiformes</taxon>
        <taxon>Branchiostomatidae</taxon>
        <taxon>Branchiostoma</taxon>
    </lineage>
</organism>